<sequence>MSLFLRSGQHWERRSPIRAVLSLVCLLILLSMMITACSDDTTTKNSNSATPTPAPVALTQLAWCDKPHQVFRDEASSHEQAANGQTTGLGPADGKVKTIADWKTMKANLGFSLYLPKSLPAGSCLLNVSGSLRDPIFGSNFTITYVLPSQDAISFSQAPVRIKNINFQCTVSQDTRSTAKTNSTPTPSAAKDPVQLCNGIHDKTNIVFSARGTTTYLQQFFQNLQPTMDWMPAR</sequence>
<keyword evidence="2" id="KW-1185">Reference proteome</keyword>
<dbReference type="EMBL" id="BKZW01000001">
    <property type="protein sequence ID" value="GER88538.1"/>
    <property type="molecule type" value="Genomic_DNA"/>
</dbReference>
<evidence type="ECO:0000313" key="1">
    <source>
        <dbReference type="EMBL" id="GER88538.1"/>
    </source>
</evidence>
<comment type="caution">
    <text evidence="1">The sequence shown here is derived from an EMBL/GenBank/DDBJ whole genome shotgun (WGS) entry which is preliminary data.</text>
</comment>
<evidence type="ECO:0000313" key="2">
    <source>
        <dbReference type="Proteomes" id="UP000326912"/>
    </source>
</evidence>
<dbReference type="Proteomes" id="UP000326912">
    <property type="component" value="Unassembled WGS sequence"/>
</dbReference>
<protein>
    <submittedName>
        <fullName evidence="1">Uncharacterized protein</fullName>
    </submittedName>
</protein>
<accession>A0A5J4KG54</accession>
<name>A0A5J4KG54_9CHLR</name>
<reference evidence="1 2" key="1">
    <citation type="submission" date="2019-10" db="EMBL/GenBank/DDBJ databases">
        <title>Dictyobacter vulcani sp. nov., within the class Ktedonobacteria, isolated from soil of volcanic Mt. Zao.</title>
        <authorList>
            <person name="Zheng Y."/>
            <person name="Wang C.M."/>
            <person name="Sakai Y."/>
            <person name="Abe K."/>
            <person name="Yokota A."/>
            <person name="Yabe S."/>
        </authorList>
    </citation>
    <scope>NUCLEOTIDE SEQUENCE [LARGE SCALE GENOMIC DNA]</scope>
    <source>
        <strain evidence="1 2">W12</strain>
    </source>
</reference>
<gene>
    <name evidence="1" type="ORF">KDW_27000</name>
</gene>
<dbReference type="RefSeq" id="WP_151756431.1">
    <property type="nucleotide sequence ID" value="NZ_BKZW01000001.1"/>
</dbReference>
<organism evidence="1 2">
    <name type="scientific">Dictyobacter vulcani</name>
    <dbReference type="NCBI Taxonomy" id="2607529"/>
    <lineage>
        <taxon>Bacteria</taxon>
        <taxon>Bacillati</taxon>
        <taxon>Chloroflexota</taxon>
        <taxon>Ktedonobacteria</taxon>
        <taxon>Ktedonobacterales</taxon>
        <taxon>Dictyobacteraceae</taxon>
        <taxon>Dictyobacter</taxon>
    </lineage>
</organism>
<proteinExistence type="predicted"/>
<dbReference type="AlphaFoldDB" id="A0A5J4KG54"/>